<organism evidence="6 7">
    <name type="scientific">Paenibacillus vulneris</name>
    <dbReference type="NCBI Taxonomy" id="1133364"/>
    <lineage>
        <taxon>Bacteria</taxon>
        <taxon>Bacillati</taxon>
        <taxon>Bacillota</taxon>
        <taxon>Bacilli</taxon>
        <taxon>Bacillales</taxon>
        <taxon>Paenibacillaceae</taxon>
        <taxon>Paenibacillus</taxon>
    </lineage>
</organism>
<comment type="caution">
    <text evidence="6">The sequence shown here is derived from an EMBL/GenBank/DDBJ whole genome shotgun (WGS) entry which is preliminary data.</text>
</comment>
<dbReference type="Gene3D" id="3.40.190.10">
    <property type="entry name" value="Periplasmic binding protein-like II"/>
    <property type="match status" value="2"/>
</dbReference>
<dbReference type="EMBL" id="JBHTLU010000013">
    <property type="protein sequence ID" value="MFD1220185.1"/>
    <property type="molecule type" value="Genomic_DNA"/>
</dbReference>
<evidence type="ECO:0000256" key="1">
    <source>
        <dbReference type="ARBA" id="ARBA00008520"/>
    </source>
</evidence>
<sequence length="556" mass="62339">MNQKKLWVGMSLAAVLAMGAALAGCTDKKETPAASGKTDDKAPAKRGDITVTMYDRGAVPASEGSYEENRWTKWINQNGPVNVKYVPVLRSESTKKLNVLFASGSAPDVINEYNTPFRHGVYEQKQLLPLDDYLKFMPEYQKLLTQFPQLKKAGTKPDGKLYEIGKLKEASPLHVFFIRTDWLKKLNLPMPTTAEEMMTVAKAFADQDPDGNGKKDTYGMNISTYSETALNEMFGDSMSKSQISWGIKDGKVVRLWENELASLSFKKRLYDDGIIDKDYINDKDGAKAKQDFLNGKIGIYINSSVSWFDFAINDLATLKKNAPGAEVAPLPYPKSQFGQFTGAIDNPVQMTTVVNAKAKDPEAVMRYLDFMMKPETGIKITFGDENVHWKKGANGCPQIIDPAKSKNEVGYAGDYEMFLTRATDKCSFVVNQFNPDVPEQKAGLELYKEAQKTYLDPSRQYPGITIGEHMPPFPNDLNVIHTSLLKDMTDIYVKAIISGSKYSPEQAIKDAQSAWDKAGGKQLEDYMNKWYSENKDKAFLAKDVWDIVKQQKDQFK</sequence>
<dbReference type="Pfam" id="PF01547">
    <property type="entry name" value="SBP_bac_1"/>
    <property type="match status" value="1"/>
</dbReference>
<dbReference type="InterPro" id="IPR006059">
    <property type="entry name" value="SBP"/>
</dbReference>
<proteinExistence type="inferred from homology"/>
<feature type="signal peptide" evidence="5">
    <location>
        <begin position="1"/>
        <end position="23"/>
    </location>
</feature>
<evidence type="ECO:0000313" key="6">
    <source>
        <dbReference type="EMBL" id="MFD1220185.1"/>
    </source>
</evidence>
<accession>A0ABW3UKS5</accession>
<keyword evidence="3 5" id="KW-0732">Signal</keyword>
<dbReference type="PROSITE" id="PS51257">
    <property type="entry name" value="PROKAR_LIPOPROTEIN"/>
    <property type="match status" value="1"/>
</dbReference>
<evidence type="ECO:0000256" key="3">
    <source>
        <dbReference type="ARBA" id="ARBA00022729"/>
    </source>
</evidence>
<keyword evidence="2" id="KW-0813">Transport</keyword>
<evidence type="ECO:0000256" key="2">
    <source>
        <dbReference type="ARBA" id="ARBA00022448"/>
    </source>
</evidence>
<dbReference type="RefSeq" id="WP_079908228.1">
    <property type="nucleotide sequence ID" value="NZ_BAABJG010000006.1"/>
</dbReference>
<dbReference type="InterPro" id="IPR050490">
    <property type="entry name" value="Bact_solute-bd_prot1"/>
</dbReference>
<dbReference type="Proteomes" id="UP001597180">
    <property type="component" value="Unassembled WGS sequence"/>
</dbReference>
<evidence type="ECO:0000256" key="5">
    <source>
        <dbReference type="SAM" id="SignalP"/>
    </source>
</evidence>
<feature type="chain" id="PRO_5046754446" evidence="5">
    <location>
        <begin position="24"/>
        <end position="556"/>
    </location>
</feature>
<dbReference type="SUPFAM" id="SSF53850">
    <property type="entry name" value="Periplasmic binding protein-like II"/>
    <property type="match status" value="1"/>
</dbReference>
<feature type="region of interest" description="Disordered" evidence="4">
    <location>
        <begin position="27"/>
        <end position="47"/>
    </location>
</feature>
<reference evidence="7" key="1">
    <citation type="journal article" date="2019" name="Int. J. Syst. Evol. Microbiol.">
        <title>The Global Catalogue of Microorganisms (GCM) 10K type strain sequencing project: providing services to taxonomists for standard genome sequencing and annotation.</title>
        <authorList>
            <consortium name="The Broad Institute Genomics Platform"/>
            <consortium name="The Broad Institute Genome Sequencing Center for Infectious Disease"/>
            <person name="Wu L."/>
            <person name="Ma J."/>
        </authorList>
    </citation>
    <scope>NUCLEOTIDE SEQUENCE [LARGE SCALE GENOMIC DNA]</scope>
    <source>
        <strain evidence="7">CCUG 53270</strain>
    </source>
</reference>
<keyword evidence="7" id="KW-1185">Reference proteome</keyword>
<dbReference type="PANTHER" id="PTHR43649">
    <property type="entry name" value="ARABINOSE-BINDING PROTEIN-RELATED"/>
    <property type="match status" value="1"/>
</dbReference>
<protein>
    <submittedName>
        <fullName evidence="6">Extracellular solute-binding protein</fullName>
    </submittedName>
</protein>
<dbReference type="PANTHER" id="PTHR43649:SF34">
    <property type="entry name" value="ABC TRANSPORTER PERIPLASMIC-BINDING PROTEIN YCJN-RELATED"/>
    <property type="match status" value="1"/>
</dbReference>
<gene>
    <name evidence="6" type="ORF">ACFQ4B_08645</name>
</gene>
<evidence type="ECO:0000313" key="7">
    <source>
        <dbReference type="Proteomes" id="UP001597180"/>
    </source>
</evidence>
<comment type="similarity">
    <text evidence="1">Belongs to the bacterial solute-binding protein 1 family.</text>
</comment>
<evidence type="ECO:0000256" key="4">
    <source>
        <dbReference type="SAM" id="MobiDB-lite"/>
    </source>
</evidence>
<name>A0ABW3UKS5_9BACL</name>